<protein>
    <recommendedName>
        <fullName evidence="3">Protein kinase domain-containing protein</fullName>
    </recommendedName>
</protein>
<proteinExistence type="predicted"/>
<dbReference type="AlphaFoldDB" id="A0A2N1MVH6"/>
<evidence type="ECO:0000313" key="1">
    <source>
        <dbReference type="EMBL" id="PKK65625.1"/>
    </source>
</evidence>
<accession>A0A2N1MVH6</accession>
<reference evidence="1 2" key="1">
    <citation type="submission" date="2016-04" db="EMBL/GenBank/DDBJ databases">
        <title>Genome analyses suggest a sexual origin of heterokaryosis in a supposedly ancient asexual fungus.</title>
        <authorList>
            <person name="Ropars J."/>
            <person name="Sedzielewska K."/>
            <person name="Noel J."/>
            <person name="Charron P."/>
            <person name="Farinelli L."/>
            <person name="Marton T."/>
            <person name="Kruger M."/>
            <person name="Pelin A."/>
            <person name="Brachmann A."/>
            <person name="Corradi N."/>
        </authorList>
    </citation>
    <scope>NUCLEOTIDE SEQUENCE [LARGE SCALE GENOMIC DNA]</scope>
    <source>
        <strain evidence="1 2">C2</strain>
    </source>
</reference>
<sequence>MYNNIEYFHNIQKIGSSTFGKVYRANWKSSEQYSIKIFFNLNNIAVKEIFYELKLQREIQFHDNIIKFYGITKFDSDGLYEGDSNEPVNNCFTVLPNSLKKSFVHILTVQETKECGVKYYKIVPADVESCPYIIIISKELIYQANTDTIDITPTRIVTDRLRYFVNKIQKEINPQGYRLLGVVYNYSHSNIDNFCDYVKRLYLSFKHVAGEHNNYCISKIFQSIFDLVLELTVSPIQFKHIHETGWSCIIADLDFAQAKGLGLALNKIDSTKDWKEHLIHILKSYQKIQEKRYGEAVVDEMNALLIAKSENEIDLLFDKI</sequence>
<name>A0A2N1MVH6_9GLOM</name>
<dbReference type="SUPFAM" id="SSF56112">
    <property type="entry name" value="Protein kinase-like (PK-like)"/>
    <property type="match status" value="1"/>
</dbReference>
<gene>
    <name evidence="1" type="ORF">RhiirC2_785883</name>
</gene>
<dbReference type="Gene3D" id="3.30.200.20">
    <property type="entry name" value="Phosphorylase Kinase, domain 1"/>
    <property type="match status" value="1"/>
</dbReference>
<evidence type="ECO:0000313" key="2">
    <source>
        <dbReference type="Proteomes" id="UP000233469"/>
    </source>
</evidence>
<dbReference type="InterPro" id="IPR011009">
    <property type="entry name" value="Kinase-like_dom_sf"/>
</dbReference>
<dbReference type="EMBL" id="LLXL01001227">
    <property type="protein sequence ID" value="PKK65625.1"/>
    <property type="molecule type" value="Genomic_DNA"/>
</dbReference>
<evidence type="ECO:0008006" key="3">
    <source>
        <dbReference type="Google" id="ProtNLM"/>
    </source>
</evidence>
<comment type="caution">
    <text evidence="1">The sequence shown here is derived from an EMBL/GenBank/DDBJ whole genome shotgun (WGS) entry which is preliminary data.</text>
</comment>
<reference evidence="1 2" key="2">
    <citation type="submission" date="2017-10" db="EMBL/GenBank/DDBJ databases">
        <title>Extensive intraspecific genome diversity in a model arbuscular mycorrhizal fungus.</title>
        <authorList>
            <person name="Chen E.C.H."/>
            <person name="Morin E."/>
            <person name="Baudet D."/>
            <person name="Noel J."/>
            <person name="Ndikumana S."/>
            <person name="Charron P."/>
            <person name="St-Onge C."/>
            <person name="Giorgi J."/>
            <person name="Grigoriev I.V."/>
            <person name="Roux C."/>
            <person name="Martin F.M."/>
            <person name="Corradi N."/>
        </authorList>
    </citation>
    <scope>NUCLEOTIDE SEQUENCE [LARGE SCALE GENOMIC DNA]</scope>
    <source>
        <strain evidence="1 2">C2</strain>
    </source>
</reference>
<organism evidence="1 2">
    <name type="scientific">Rhizophagus irregularis</name>
    <dbReference type="NCBI Taxonomy" id="588596"/>
    <lineage>
        <taxon>Eukaryota</taxon>
        <taxon>Fungi</taxon>
        <taxon>Fungi incertae sedis</taxon>
        <taxon>Mucoromycota</taxon>
        <taxon>Glomeromycotina</taxon>
        <taxon>Glomeromycetes</taxon>
        <taxon>Glomerales</taxon>
        <taxon>Glomeraceae</taxon>
        <taxon>Rhizophagus</taxon>
    </lineage>
</organism>
<dbReference type="Proteomes" id="UP000233469">
    <property type="component" value="Unassembled WGS sequence"/>
</dbReference>